<dbReference type="PANTHER" id="PTHR30477">
    <property type="entry name" value="ABC-TRANSPORTER METAL-BINDING PROTEIN"/>
    <property type="match status" value="1"/>
</dbReference>
<reference evidence="8 9" key="1">
    <citation type="submission" date="2020-08" db="EMBL/GenBank/DDBJ databases">
        <title>Genomic Encyclopedia of Type Strains, Phase IV (KMG-IV): sequencing the most valuable type-strain genomes for metagenomic binning, comparative biology and taxonomic classification.</title>
        <authorList>
            <person name="Goeker M."/>
        </authorList>
    </citation>
    <scope>NUCLEOTIDE SEQUENCE [LARGE SCALE GENOMIC DNA]</scope>
    <source>
        <strain evidence="8 9">DSM 106146</strain>
    </source>
</reference>
<feature type="transmembrane region" description="Helical" evidence="7">
    <location>
        <begin position="173"/>
        <end position="192"/>
    </location>
</feature>
<dbReference type="PANTHER" id="PTHR30477:SF0">
    <property type="entry name" value="METAL TRANSPORT SYSTEM MEMBRANE PROTEIN TM_0125-RELATED"/>
    <property type="match status" value="1"/>
</dbReference>
<feature type="transmembrane region" description="Helical" evidence="7">
    <location>
        <begin position="135"/>
        <end position="153"/>
    </location>
</feature>
<evidence type="ECO:0000256" key="4">
    <source>
        <dbReference type="ARBA" id="ARBA00022989"/>
    </source>
</evidence>
<keyword evidence="4 7" id="KW-1133">Transmembrane helix</keyword>
<dbReference type="Proteomes" id="UP000543642">
    <property type="component" value="Unassembled WGS sequence"/>
</dbReference>
<dbReference type="GO" id="GO:0043190">
    <property type="term" value="C:ATP-binding cassette (ABC) transporter complex"/>
    <property type="evidence" value="ECO:0007669"/>
    <property type="project" value="InterPro"/>
</dbReference>
<organism evidence="8 9">
    <name type="scientific">Catenibacillus scindens</name>
    <dbReference type="NCBI Taxonomy" id="673271"/>
    <lineage>
        <taxon>Bacteria</taxon>
        <taxon>Bacillati</taxon>
        <taxon>Bacillota</taxon>
        <taxon>Clostridia</taxon>
        <taxon>Lachnospirales</taxon>
        <taxon>Lachnospiraceae</taxon>
        <taxon>Catenibacillus</taxon>
    </lineage>
</organism>
<name>A0A7W8HCJ0_9FIRM</name>
<feature type="transmembrane region" description="Helical" evidence="7">
    <location>
        <begin position="247"/>
        <end position="269"/>
    </location>
</feature>
<keyword evidence="5 7" id="KW-0472">Membrane</keyword>
<comment type="similarity">
    <text evidence="2 6">Belongs to the ABC-3 integral membrane protein family.</text>
</comment>
<keyword evidence="9" id="KW-1185">Reference proteome</keyword>
<dbReference type="InterPro" id="IPR001626">
    <property type="entry name" value="ABC_TroCD"/>
</dbReference>
<accession>A0A7W8HCJ0</accession>
<feature type="transmembrane region" description="Helical" evidence="7">
    <location>
        <begin position="222"/>
        <end position="241"/>
    </location>
</feature>
<evidence type="ECO:0000313" key="8">
    <source>
        <dbReference type="EMBL" id="MBB5265858.1"/>
    </source>
</evidence>
<comment type="subcellular location">
    <subcellularLocation>
        <location evidence="6">Cell membrane</location>
        <topology evidence="6">Multi-pass membrane protein</topology>
    </subcellularLocation>
    <subcellularLocation>
        <location evidence="1">Membrane</location>
        <topology evidence="1">Multi-pass membrane protein</topology>
    </subcellularLocation>
</comment>
<dbReference type="Gene3D" id="1.10.3470.10">
    <property type="entry name" value="ABC transporter involved in vitamin B12 uptake, BtuC"/>
    <property type="match status" value="1"/>
</dbReference>
<feature type="transmembrane region" description="Helical" evidence="7">
    <location>
        <begin position="12"/>
        <end position="35"/>
    </location>
</feature>
<proteinExistence type="inferred from homology"/>
<dbReference type="EMBL" id="JACHFW010000015">
    <property type="protein sequence ID" value="MBB5265858.1"/>
    <property type="molecule type" value="Genomic_DNA"/>
</dbReference>
<dbReference type="RefSeq" id="WP_183775990.1">
    <property type="nucleotide sequence ID" value="NZ_JACHFW010000015.1"/>
</dbReference>
<keyword evidence="6" id="KW-0813">Transport</keyword>
<evidence type="ECO:0000256" key="7">
    <source>
        <dbReference type="SAM" id="Phobius"/>
    </source>
</evidence>
<feature type="transmembrane region" description="Helical" evidence="7">
    <location>
        <begin position="94"/>
        <end position="115"/>
    </location>
</feature>
<protein>
    <submittedName>
        <fullName evidence="8">Zinc transport system permease protein</fullName>
    </submittedName>
</protein>
<evidence type="ECO:0000256" key="6">
    <source>
        <dbReference type="RuleBase" id="RU003943"/>
    </source>
</evidence>
<dbReference type="GO" id="GO:0055085">
    <property type="term" value="P:transmembrane transport"/>
    <property type="evidence" value="ECO:0007669"/>
    <property type="project" value="InterPro"/>
</dbReference>
<dbReference type="InterPro" id="IPR037294">
    <property type="entry name" value="ABC_BtuC-like"/>
</dbReference>
<gene>
    <name evidence="8" type="ORF">HNP82_003009</name>
</gene>
<dbReference type="GO" id="GO:0010043">
    <property type="term" value="P:response to zinc ion"/>
    <property type="evidence" value="ECO:0007669"/>
    <property type="project" value="TreeGrafter"/>
</dbReference>
<dbReference type="Pfam" id="PF00950">
    <property type="entry name" value="ABC-3"/>
    <property type="match status" value="1"/>
</dbReference>
<keyword evidence="3 6" id="KW-0812">Transmembrane</keyword>
<dbReference type="AlphaFoldDB" id="A0A7W8HCJ0"/>
<evidence type="ECO:0000313" key="9">
    <source>
        <dbReference type="Proteomes" id="UP000543642"/>
    </source>
</evidence>
<evidence type="ECO:0000256" key="2">
    <source>
        <dbReference type="ARBA" id="ARBA00008034"/>
    </source>
</evidence>
<feature type="transmembrane region" description="Helical" evidence="7">
    <location>
        <begin position="198"/>
        <end position="215"/>
    </location>
</feature>
<evidence type="ECO:0000256" key="3">
    <source>
        <dbReference type="ARBA" id="ARBA00022692"/>
    </source>
</evidence>
<sequence length="274" mass="28628">MSDLLNMFSYSFIQRALIVGLLISLCAALLGVILVQKRYSLIGHGLGDVGFASTALAVALGLPVLAVSAPVVVVAACAIMFYSQRVKSSGDVAIGMVATGSLAAGVVITAVSGGFNVDVSDYMFGSILAISDGDVILSLILSAVIIVLFAVCYNRLFLVTCDETFARASGVRVGFYQFVIALLTALTVVLGMRMMGSLLISSLIIFPAVTAGKLVKSFKAVVILSVILSMACFIMGILLSFKINLPTGASIVIVNIVILVAVSVIRWAANLKKH</sequence>
<evidence type="ECO:0000256" key="5">
    <source>
        <dbReference type="ARBA" id="ARBA00023136"/>
    </source>
</evidence>
<dbReference type="SUPFAM" id="SSF81345">
    <property type="entry name" value="ABC transporter involved in vitamin B12 uptake, BtuC"/>
    <property type="match status" value="1"/>
</dbReference>
<comment type="caution">
    <text evidence="8">The sequence shown here is derived from an EMBL/GenBank/DDBJ whole genome shotgun (WGS) entry which is preliminary data.</text>
</comment>
<feature type="transmembrane region" description="Helical" evidence="7">
    <location>
        <begin position="55"/>
        <end position="82"/>
    </location>
</feature>
<evidence type="ECO:0000256" key="1">
    <source>
        <dbReference type="ARBA" id="ARBA00004141"/>
    </source>
</evidence>